<comment type="caution">
    <text evidence="5">The sequence shown here is derived from an EMBL/GenBank/DDBJ whole genome shotgun (WGS) entry which is preliminary data.</text>
</comment>
<accession>A0A7J7SX75</accession>
<keyword evidence="2" id="KW-0472">Membrane</keyword>
<evidence type="ECO:0000313" key="5">
    <source>
        <dbReference type="EMBL" id="KAF6293048.1"/>
    </source>
</evidence>
<evidence type="ECO:0000256" key="1">
    <source>
        <dbReference type="ARBA" id="ARBA00004370"/>
    </source>
</evidence>
<dbReference type="InterPro" id="IPR029865">
    <property type="entry name" value="KIAA0319-like"/>
</dbReference>
<reference evidence="5 6" key="1">
    <citation type="journal article" date="2020" name="Nature">
        <title>Six reference-quality genomes reveal evolution of bat adaptations.</title>
        <authorList>
            <person name="Jebb D."/>
            <person name="Huang Z."/>
            <person name="Pippel M."/>
            <person name="Hughes G.M."/>
            <person name="Lavrichenko K."/>
            <person name="Devanna P."/>
            <person name="Winkler S."/>
            <person name="Jermiin L.S."/>
            <person name="Skirmuntt E.C."/>
            <person name="Katzourakis A."/>
            <person name="Burkitt-Gray L."/>
            <person name="Ray D.A."/>
            <person name="Sullivan K.A.M."/>
            <person name="Roscito J.G."/>
            <person name="Kirilenko B.M."/>
            <person name="Davalos L.M."/>
            <person name="Corthals A.P."/>
            <person name="Power M.L."/>
            <person name="Jones G."/>
            <person name="Ransome R.D."/>
            <person name="Dechmann D.K.N."/>
            <person name="Locatelli A.G."/>
            <person name="Puechmaille S.J."/>
            <person name="Fedrigo O."/>
            <person name="Jarvis E.D."/>
            <person name="Hiller M."/>
            <person name="Vernes S.C."/>
            <person name="Myers E.W."/>
            <person name="Teeling E.C."/>
        </authorList>
    </citation>
    <scope>NUCLEOTIDE SEQUENCE [LARGE SCALE GENOMIC DNA]</scope>
    <source>
        <strain evidence="5">MRhiFer1</strain>
        <tissue evidence="5">Lung</tissue>
    </source>
</reference>
<proteinExistence type="predicted"/>
<comment type="subcellular location">
    <subcellularLocation>
        <location evidence="1">Membrane</location>
    </subcellularLocation>
</comment>
<gene>
    <name evidence="5" type="ORF">mRhiFer1_007291</name>
</gene>
<evidence type="ECO:0000259" key="4">
    <source>
        <dbReference type="PROSITE" id="PS50986"/>
    </source>
</evidence>
<dbReference type="PANTHER" id="PTHR46182">
    <property type="entry name" value="FI19480P1"/>
    <property type="match status" value="1"/>
</dbReference>
<dbReference type="GO" id="GO:0001764">
    <property type="term" value="P:neuron migration"/>
    <property type="evidence" value="ECO:0007669"/>
    <property type="project" value="TreeGrafter"/>
</dbReference>
<name>A0A7J7SX75_RHIFE</name>
<dbReference type="PANTHER" id="PTHR46182:SF1">
    <property type="entry name" value="DYSLEXIA-ASSOCIATED PROTEIN KIAA0319"/>
    <property type="match status" value="1"/>
</dbReference>
<feature type="domain" description="MANSC" evidence="4">
    <location>
        <begin position="1"/>
        <end position="59"/>
    </location>
</feature>
<evidence type="ECO:0000256" key="3">
    <source>
        <dbReference type="ARBA" id="ARBA00023180"/>
    </source>
</evidence>
<organism evidence="5 6">
    <name type="scientific">Rhinolophus ferrumequinum</name>
    <name type="common">Greater horseshoe bat</name>
    <dbReference type="NCBI Taxonomy" id="59479"/>
    <lineage>
        <taxon>Eukaryota</taxon>
        <taxon>Metazoa</taxon>
        <taxon>Chordata</taxon>
        <taxon>Craniata</taxon>
        <taxon>Vertebrata</taxon>
        <taxon>Euteleostomi</taxon>
        <taxon>Mammalia</taxon>
        <taxon>Eutheria</taxon>
        <taxon>Laurasiatheria</taxon>
        <taxon>Chiroptera</taxon>
        <taxon>Yinpterochiroptera</taxon>
        <taxon>Rhinolophoidea</taxon>
        <taxon>Rhinolophidae</taxon>
        <taxon>Rhinolophinae</taxon>
        <taxon>Rhinolophus</taxon>
    </lineage>
</organism>
<protein>
    <recommendedName>
        <fullName evidence="4">MANSC domain-containing protein</fullName>
    </recommendedName>
</protein>
<dbReference type="Proteomes" id="UP000585614">
    <property type="component" value="Unassembled WGS sequence"/>
</dbReference>
<dbReference type="InterPro" id="IPR013980">
    <property type="entry name" value="MANSC_dom"/>
</dbReference>
<keyword evidence="3" id="KW-0325">Glycoprotein</keyword>
<dbReference type="GO" id="GO:0031410">
    <property type="term" value="C:cytoplasmic vesicle"/>
    <property type="evidence" value="ECO:0007669"/>
    <property type="project" value="TreeGrafter"/>
</dbReference>
<dbReference type="PROSITE" id="PS50986">
    <property type="entry name" value="MANSC"/>
    <property type="match status" value="1"/>
</dbReference>
<evidence type="ECO:0000256" key="2">
    <source>
        <dbReference type="ARBA" id="ARBA00023136"/>
    </source>
</evidence>
<evidence type="ECO:0000313" key="6">
    <source>
        <dbReference type="Proteomes" id="UP000585614"/>
    </source>
</evidence>
<dbReference type="Pfam" id="PF23597">
    <property type="entry name" value="KIAA0319_N"/>
    <property type="match status" value="1"/>
</dbReference>
<dbReference type="EMBL" id="JACAGC010000021">
    <property type="protein sequence ID" value="KAF6293048.1"/>
    <property type="molecule type" value="Genomic_DNA"/>
</dbReference>
<dbReference type="AlphaFoldDB" id="A0A7J7SX75"/>
<dbReference type="GO" id="GO:0005886">
    <property type="term" value="C:plasma membrane"/>
    <property type="evidence" value="ECO:0007669"/>
    <property type="project" value="TreeGrafter"/>
</dbReference>
<sequence>MKVPQTTSMGECPAACCEVSSCEVSSCDVAWWFEDHCYLVSCPYRECCEPRKTGSIRSSLTFVLRPAQRPAQQLDYGEMMLNRGSPPGTQGESPEDIRKHFPFLGKDWGLEEPSEYSADYRELAQELFQTLSKQEAKGDTEYTAWGSLLRGQGHFNSSAGDSLLVSAE</sequence>